<feature type="zinc finger region" description="dksA C4-type" evidence="4">
    <location>
        <begin position="40"/>
        <end position="64"/>
    </location>
</feature>
<dbReference type="Gene3D" id="1.20.120.910">
    <property type="entry name" value="DksA, coiled-coil domain"/>
    <property type="match status" value="1"/>
</dbReference>
<dbReference type="PROSITE" id="PS51128">
    <property type="entry name" value="ZF_DKSA_2"/>
    <property type="match status" value="1"/>
</dbReference>
<dbReference type="EMBL" id="AP014714">
    <property type="protein sequence ID" value="BAQ22757.1"/>
    <property type="molecule type" value="Genomic_DNA"/>
</dbReference>
<dbReference type="GO" id="GO:0008270">
    <property type="term" value="F:zinc ion binding"/>
    <property type="evidence" value="ECO:0007669"/>
    <property type="project" value="UniProtKB-KW"/>
</dbReference>
<proteinExistence type="predicted"/>
<keyword evidence="7" id="KW-1185">Reference proteome</keyword>
<protein>
    <recommendedName>
        <fullName evidence="5">Zinc finger DksA/TraR C4-type domain-containing protein</fullName>
    </recommendedName>
</protein>
<feature type="domain" description="Zinc finger DksA/TraR C4-type" evidence="5">
    <location>
        <begin position="37"/>
        <end position="66"/>
    </location>
</feature>
<dbReference type="GeneID" id="26519220"/>
<sequence>MAVGFAKDGAEQDEIAAVVQAAVVHARSQINEHRESLEFCYECDEKIPEARRLAVKGVMYCVKCQSMHDEIFKREPRNCWHRSMR</sequence>
<evidence type="ECO:0000256" key="4">
    <source>
        <dbReference type="PROSITE-ProRule" id="PRU00510"/>
    </source>
</evidence>
<dbReference type="PANTHER" id="PTHR38777:SF1">
    <property type="entry name" value="DNAK SUPPRESSOR PROTEIN"/>
    <property type="match status" value="1"/>
</dbReference>
<dbReference type="GO" id="GO:1900378">
    <property type="term" value="P:positive regulation of secondary metabolite biosynthetic process"/>
    <property type="evidence" value="ECO:0007669"/>
    <property type="project" value="TreeGrafter"/>
</dbReference>
<keyword evidence="3" id="KW-0862">Zinc</keyword>
<keyword evidence="1" id="KW-0479">Metal-binding</keyword>
<accession>A0A0B6VL15</accession>
<dbReference type="OrthoDB" id="24362at10239"/>
<keyword evidence="2" id="KW-0863">Zinc-finger</keyword>
<evidence type="ECO:0000313" key="7">
    <source>
        <dbReference type="Proteomes" id="UP000204657"/>
    </source>
</evidence>
<dbReference type="PANTHER" id="PTHR38777">
    <property type="entry name" value="FELS-2 PROPHAGE PROTEIN"/>
    <property type="match status" value="1"/>
</dbReference>
<evidence type="ECO:0000259" key="5">
    <source>
        <dbReference type="Pfam" id="PF01258"/>
    </source>
</evidence>
<dbReference type="Proteomes" id="UP000204657">
    <property type="component" value="Segment"/>
</dbReference>
<evidence type="ECO:0000256" key="1">
    <source>
        <dbReference type="ARBA" id="ARBA00022723"/>
    </source>
</evidence>
<dbReference type="Pfam" id="PF01258">
    <property type="entry name" value="zf-dskA_traR"/>
    <property type="match status" value="1"/>
</dbReference>
<dbReference type="InterPro" id="IPR000962">
    <property type="entry name" value="Znf_DskA_TraR"/>
</dbReference>
<organism evidence="6 7">
    <name type="scientific">Edwardsiella phage PEi20</name>
    <dbReference type="NCBI Taxonomy" id="1608310"/>
    <lineage>
        <taxon>Viruses</taxon>
        <taxon>Duplodnaviria</taxon>
        <taxon>Heunggongvirae</taxon>
        <taxon>Uroviricota</taxon>
        <taxon>Caudoviricetes</taxon>
        <taxon>Pantevenvirales</taxon>
        <taxon>Straboviridae</taxon>
        <taxon>Tevenvirinae</taxon>
        <taxon>Kanagawavirus</taxon>
        <taxon>Kanagawavirus pei20</taxon>
    </lineage>
</organism>
<dbReference type="SUPFAM" id="SSF57716">
    <property type="entry name" value="Glucocorticoid receptor-like (DNA-binding domain)"/>
    <property type="match status" value="1"/>
</dbReference>
<dbReference type="KEGG" id="vg:26519220"/>
<name>A0A0B6VL15_9CAUD</name>
<evidence type="ECO:0000256" key="3">
    <source>
        <dbReference type="ARBA" id="ARBA00022833"/>
    </source>
</evidence>
<evidence type="ECO:0000256" key="2">
    <source>
        <dbReference type="ARBA" id="ARBA00022771"/>
    </source>
</evidence>
<reference evidence="6 7" key="1">
    <citation type="submission" date="2015-02" db="EMBL/GenBank/DDBJ databases">
        <title>Complete genome sequences of Edwardsiella bacteriophages, PEi20 and PEi26.</title>
        <authorList>
            <person name="Yasuike M."/>
            <person name="Nishiki I."/>
            <person name="Iwasaki Y."/>
            <person name="Nakamura Y."/>
            <person name="Fujiwara A."/>
            <person name="Hassan E.S."/>
            <person name="Mahmoud M.M."/>
            <person name="Kawato Y."/>
            <person name="Nagai S."/>
            <person name="Kobayashi T."/>
            <person name="Ototake M."/>
            <person name="Nakai T."/>
        </authorList>
    </citation>
    <scope>NUCLEOTIDE SEQUENCE [LARGE SCALE GENOMIC DNA]</scope>
</reference>
<evidence type="ECO:0000313" key="6">
    <source>
        <dbReference type="EMBL" id="BAQ22757.1"/>
    </source>
</evidence>
<dbReference type="RefSeq" id="YP_009190265.1">
    <property type="nucleotide sequence ID" value="NC_028683.1"/>
</dbReference>